<protein>
    <submittedName>
        <fullName evidence="2">PepSY domain-containing protein</fullName>
    </submittedName>
</protein>
<dbReference type="AlphaFoldDB" id="A0A4Y9RSI6"/>
<keyword evidence="1" id="KW-1133">Transmembrane helix</keyword>
<feature type="non-terminal residue" evidence="2">
    <location>
        <position position="65"/>
    </location>
</feature>
<evidence type="ECO:0000313" key="2">
    <source>
        <dbReference type="EMBL" id="TFW10746.1"/>
    </source>
</evidence>
<dbReference type="EMBL" id="SPVF01000271">
    <property type="protein sequence ID" value="TFW10746.1"/>
    <property type="molecule type" value="Genomic_DNA"/>
</dbReference>
<keyword evidence="1" id="KW-0812">Transmembrane</keyword>
<gene>
    <name evidence="2" type="ORF">E4L96_22710</name>
</gene>
<dbReference type="Pfam" id="PF03929">
    <property type="entry name" value="PepSY_TM"/>
    <property type="match status" value="1"/>
</dbReference>
<accession>A0A4Y9RSI6</accession>
<sequence length="65" mass="6965">MASPARRWVLAFHLWSSVVLGGWFALLGVTGSVLVFYTDFDRMLNPALRVTPAAAHAAGRGQPPG</sequence>
<keyword evidence="3" id="KW-1185">Reference proteome</keyword>
<feature type="transmembrane region" description="Helical" evidence="1">
    <location>
        <begin position="12"/>
        <end position="37"/>
    </location>
</feature>
<evidence type="ECO:0000313" key="3">
    <source>
        <dbReference type="Proteomes" id="UP000298438"/>
    </source>
</evidence>
<evidence type="ECO:0000256" key="1">
    <source>
        <dbReference type="SAM" id="Phobius"/>
    </source>
</evidence>
<dbReference type="InterPro" id="IPR005625">
    <property type="entry name" value="PepSY-ass_TM"/>
</dbReference>
<organism evidence="2 3">
    <name type="scientific">Zemynaea arenosa</name>
    <dbReference type="NCBI Taxonomy" id="2561931"/>
    <lineage>
        <taxon>Bacteria</taxon>
        <taxon>Pseudomonadati</taxon>
        <taxon>Pseudomonadota</taxon>
        <taxon>Betaproteobacteria</taxon>
        <taxon>Burkholderiales</taxon>
        <taxon>Oxalobacteraceae</taxon>
        <taxon>Telluria group</taxon>
        <taxon>Zemynaea</taxon>
    </lineage>
</organism>
<comment type="caution">
    <text evidence="2">The sequence shown here is derived from an EMBL/GenBank/DDBJ whole genome shotgun (WGS) entry which is preliminary data.</text>
</comment>
<reference evidence="2 3" key="1">
    <citation type="submission" date="2019-03" db="EMBL/GenBank/DDBJ databases">
        <title>Draft Genome Sequence of Massilia arenosa sp. nov., a Novel Massilia Species Isolated from a Sandy-loam Maize Soil.</title>
        <authorList>
            <person name="Raths R."/>
            <person name="Peta V."/>
            <person name="Bucking H."/>
        </authorList>
    </citation>
    <scope>NUCLEOTIDE SEQUENCE [LARGE SCALE GENOMIC DNA]</scope>
    <source>
        <strain evidence="2 3">MC02</strain>
    </source>
</reference>
<dbReference type="Proteomes" id="UP000298438">
    <property type="component" value="Unassembled WGS sequence"/>
</dbReference>
<keyword evidence="1" id="KW-0472">Membrane</keyword>
<name>A0A4Y9RSI6_9BURK</name>
<dbReference type="RefSeq" id="WP_167758778.1">
    <property type="nucleotide sequence ID" value="NZ_SPVF01000271.1"/>
</dbReference>
<proteinExistence type="predicted"/>